<dbReference type="PANTHER" id="PTHR11161">
    <property type="entry name" value="O-ACYLTRANSFERASE"/>
    <property type="match status" value="1"/>
</dbReference>
<proteinExistence type="predicted"/>
<evidence type="ECO:0000313" key="3">
    <source>
        <dbReference type="EMBL" id="CAH1801608.1"/>
    </source>
</evidence>
<dbReference type="InterPro" id="IPR052728">
    <property type="entry name" value="O2_lipid_transport_reg"/>
</dbReference>
<reference evidence="3" key="1">
    <citation type="submission" date="2022-03" db="EMBL/GenBank/DDBJ databases">
        <authorList>
            <person name="Martin C."/>
        </authorList>
    </citation>
    <scope>NUCLEOTIDE SEQUENCE</scope>
</reference>
<keyword evidence="1" id="KW-1133">Transmembrane helix</keyword>
<feature type="transmembrane region" description="Helical" evidence="1">
    <location>
        <begin position="552"/>
        <end position="574"/>
    </location>
</feature>
<evidence type="ECO:0000259" key="2">
    <source>
        <dbReference type="Pfam" id="PF01757"/>
    </source>
</evidence>
<keyword evidence="4" id="KW-1185">Reference proteome</keyword>
<feature type="transmembrane region" description="Helical" evidence="1">
    <location>
        <begin position="423"/>
        <end position="443"/>
    </location>
</feature>
<dbReference type="OrthoDB" id="207378at2759"/>
<comment type="caution">
    <text evidence="3">The sequence shown here is derived from an EMBL/GenBank/DDBJ whole genome shotgun (WGS) entry which is preliminary data.</text>
</comment>
<dbReference type="PANTHER" id="PTHR11161:SF0">
    <property type="entry name" value="O-ACYLTRANSFERASE LIKE PROTEIN"/>
    <property type="match status" value="1"/>
</dbReference>
<dbReference type="Pfam" id="PF01757">
    <property type="entry name" value="Acyl_transf_3"/>
    <property type="match status" value="1"/>
</dbReference>
<gene>
    <name evidence="3" type="ORF">OFUS_LOCUS25384</name>
</gene>
<feature type="transmembrane region" description="Helical" evidence="1">
    <location>
        <begin position="394"/>
        <end position="416"/>
    </location>
</feature>
<feature type="transmembrane region" description="Helical" evidence="1">
    <location>
        <begin position="480"/>
        <end position="503"/>
    </location>
</feature>
<name>A0A8S4QAK4_OWEFU</name>
<evidence type="ECO:0000256" key="1">
    <source>
        <dbReference type="SAM" id="Phobius"/>
    </source>
</evidence>
<keyword evidence="1" id="KW-0472">Membrane</keyword>
<dbReference type="AlphaFoldDB" id="A0A8S4QAK4"/>
<dbReference type="Proteomes" id="UP000749559">
    <property type="component" value="Unassembled WGS sequence"/>
</dbReference>
<dbReference type="EMBL" id="CAIIXF020000012">
    <property type="protein sequence ID" value="CAH1801608.1"/>
    <property type="molecule type" value="Genomic_DNA"/>
</dbReference>
<feature type="domain" description="Acyltransferase 3" evidence="2">
    <location>
        <begin position="235"/>
        <end position="607"/>
    </location>
</feature>
<evidence type="ECO:0000313" key="4">
    <source>
        <dbReference type="Proteomes" id="UP000749559"/>
    </source>
</evidence>
<dbReference type="InterPro" id="IPR002656">
    <property type="entry name" value="Acyl_transf_3_dom"/>
</dbReference>
<feature type="transmembrane region" description="Helical" evidence="1">
    <location>
        <begin position="455"/>
        <end position="473"/>
    </location>
</feature>
<feature type="transmembrane region" description="Helical" evidence="1">
    <location>
        <begin position="291"/>
        <end position="311"/>
    </location>
</feature>
<organism evidence="3 4">
    <name type="scientific">Owenia fusiformis</name>
    <name type="common">Polychaete worm</name>
    <dbReference type="NCBI Taxonomy" id="6347"/>
    <lineage>
        <taxon>Eukaryota</taxon>
        <taxon>Metazoa</taxon>
        <taxon>Spiralia</taxon>
        <taxon>Lophotrochozoa</taxon>
        <taxon>Annelida</taxon>
        <taxon>Polychaeta</taxon>
        <taxon>Sedentaria</taxon>
        <taxon>Canalipalpata</taxon>
        <taxon>Sabellida</taxon>
        <taxon>Oweniida</taxon>
        <taxon>Oweniidae</taxon>
        <taxon>Owenia</taxon>
    </lineage>
</organism>
<sequence>MDADIPIGQNTVRLKFKGQYMSIRIWAIDPDRNNAYTPFDIGACVPDSCSEDDIRRYMTYGEKSVVPIEVYNGKQWNNIWADSGAIAMICIILVFVLIALIATVFDMAYVQRMIEASKTQETIHKSMRVASTHAKINKAFEAPEEKANYYSDKGEVSNGDAKGRDMDKKNLADQVYTTLEMTHIGSNGVSKPEPLPSKPPKYEPSIGTRLLVSFSVYTNMSRLLSFDAPPGAYLCLNAIRFLSMCWIILGHTFQLGITITPVTNPTLNPTDWFANKYTSLFEYKALTHMQLAVDSFFLLSGCLIAISFLKAMARQGGTVTCRQMALYYFHRYWRLTPVYMILVGFMATLYMYTGSGPLWPREFPDAVNCKKSWWWHLLYINNFYNYGTQSCMGWSWYLANDMQFYIISPVIFIFLYKVPVVGFIISGILFVGNIVSIVTLHLVGQASFEMDYIKPYSRIGAYIVGVWLGYILWKNKGKAVLSWWVSLLGWVLSLGLIFAMVYGDWRCPSCTKIPAWLQIMFLSIQRQGTAIGVAWIIYACITGNGGFINTLLSWRGWIPLSRLCYTGYLIHPMINYYYNFSRMQQQYMRVWPEMVVAFGGVLTLTIGFSIVVTLLFEIPMLGIEKVIIPPPAKKKN</sequence>
<keyword evidence="1" id="KW-0812">Transmembrane</keyword>
<feature type="transmembrane region" description="Helical" evidence="1">
    <location>
        <begin position="85"/>
        <end position="110"/>
    </location>
</feature>
<feature type="transmembrane region" description="Helical" evidence="1">
    <location>
        <begin position="332"/>
        <end position="352"/>
    </location>
</feature>
<accession>A0A8S4QAK4</accession>
<dbReference type="GO" id="GO:0016747">
    <property type="term" value="F:acyltransferase activity, transferring groups other than amino-acyl groups"/>
    <property type="evidence" value="ECO:0007669"/>
    <property type="project" value="InterPro"/>
</dbReference>
<protein>
    <recommendedName>
        <fullName evidence="2">Acyltransferase 3 domain-containing protein</fullName>
    </recommendedName>
</protein>
<feature type="transmembrane region" description="Helical" evidence="1">
    <location>
        <begin position="594"/>
        <end position="616"/>
    </location>
</feature>